<keyword evidence="2" id="KW-0812">Transmembrane</keyword>
<evidence type="ECO:0000313" key="4">
    <source>
        <dbReference type="Proteomes" id="UP000091918"/>
    </source>
</evidence>
<feature type="region of interest" description="Disordered" evidence="1">
    <location>
        <begin position="96"/>
        <end position="120"/>
    </location>
</feature>
<evidence type="ECO:0000256" key="1">
    <source>
        <dbReference type="SAM" id="MobiDB-lite"/>
    </source>
</evidence>
<sequence length="120" mass="13761">MKGVLCIRRRGSEKEPEKEDKGFEPTRACDAAGSWIERKGEDIPSLTQVPMDLYFSLAEKRLAAAIALVWVSSRFGLTLFRLLRRYLNRAVARRRQLRHSPQVNQDQQRAETDDATASRT</sequence>
<keyword evidence="2" id="KW-1133">Transmembrane helix</keyword>
<evidence type="ECO:0000256" key="2">
    <source>
        <dbReference type="SAM" id="Phobius"/>
    </source>
</evidence>
<dbReference type="AlphaFoldDB" id="A0A1B7NTJ5"/>
<dbReference type="Proteomes" id="UP000091918">
    <property type="component" value="Unassembled WGS sequence"/>
</dbReference>
<dbReference type="OrthoDB" id="10295229at2759"/>
<organism evidence="3 4">
    <name type="scientific">Emergomyces africanus</name>
    <dbReference type="NCBI Taxonomy" id="1955775"/>
    <lineage>
        <taxon>Eukaryota</taxon>
        <taxon>Fungi</taxon>
        <taxon>Dikarya</taxon>
        <taxon>Ascomycota</taxon>
        <taxon>Pezizomycotina</taxon>
        <taxon>Eurotiomycetes</taxon>
        <taxon>Eurotiomycetidae</taxon>
        <taxon>Onygenales</taxon>
        <taxon>Ajellomycetaceae</taxon>
        <taxon>Emergomyces</taxon>
    </lineage>
</organism>
<name>A0A1B7NTJ5_9EURO</name>
<feature type="compositionally biased region" description="Basic and acidic residues" evidence="1">
    <location>
        <begin position="10"/>
        <end position="24"/>
    </location>
</feature>
<protein>
    <submittedName>
        <fullName evidence="3">Uncharacterized protein</fullName>
    </submittedName>
</protein>
<keyword evidence="2" id="KW-0472">Membrane</keyword>
<comment type="caution">
    <text evidence="3">The sequence shown here is derived from an EMBL/GenBank/DDBJ whole genome shotgun (WGS) entry which is preliminary data.</text>
</comment>
<gene>
    <name evidence="3" type="ORF">ACJ72_05589</name>
</gene>
<accession>A0A1B7NTJ5</accession>
<proteinExistence type="predicted"/>
<reference evidence="3 4" key="1">
    <citation type="submission" date="2015-07" db="EMBL/GenBank/DDBJ databases">
        <title>Emmonsia species relationships and genome sequence.</title>
        <authorList>
            <person name="Cuomo C.A."/>
            <person name="Schwartz I.S."/>
            <person name="Kenyon C."/>
            <person name="de Hoog G.S."/>
            <person name="Govender N.P."/>
            <person name="Botha A."/>
            <person name="Moreno L."/>
            <person name="de Vries M."/>
            <person name="Munoz J.F."/>
            <person name="Stielow J.B."/>
        </authorList>
    </citation>
    <scope>NUCLEOTIDE SEQUENCE [LARGE SCALE GENOMIC DNA]</scope>
    <source>
        <strain evidence="3 4">CBS 136260</strain>
    </source>
</reference>
<feature type="region of interest" description="Disordered" evidence="1">
    <location>
        <begin position="1"/>
        <end position="25"/>
    </location>
</feature>
<evidence type="ECO:0000313" key="3">
    <source>
        <dbReference type="EMBL" id="OAX80086.1"/>
    </source>
</evidence>
<keyword evidence="4" id="KW-1185">Reference proteome</keyword>
<feature type="transmembrane region" description="Helical" evidence="2">
    <location>
        <begin position="62"/>
        <end position="83"/>
    </location>
</feature>
<dbReference type="EMBL" id="LGUA01000802">
    <property type="protein sequence ID" value="OAX80086.1"/>
    <property type="molecule type" value="Genomic_DNA"/>
</dbReference>